<proteinExistence type="predicted"/>
<protein>
    <submittedName>
        <fullName evidence="2">Uncharacterized protein</fullName>
    </submittedName>
</protein>
<evidence type="ECO:0000256" key="1">
    <source>
        <dbReference type="SAM" id="Phobius"/>
    </source>
</evidence>
<feature type="transmembrane region" description="Helical" evidence="1">
    <location>
        <begin position="95"/>
        <end position="119"/>
    </location>
</feature>
<dbReference type="RefSeq" id="WP_313976622.1">
    <property type="nucleotide sequence ID" value="NZ_JASJOS010000002.1"/>
</dbReference>
<keyword evidence="1" id="KW-0812">Transmembrane</keyword>
<evidence type="ECO:0000313" key="3">
    <source>
        <dbReference type="Proteomes" id="UP001241110"/>
    </source>
</evidence>
<reference evidence="2" key="1">
    <citation type="submission" date="2023-05" db="EMBL/GenBank/DDBJ databases">
        <authorList>
            <person name="Zhang X."/>
        </authorList>
    </citation>
    <scope>NUCLEOTIDE SEQUENCE</scope>
    <source>
        <strain evidence="2">YF14B1</strain>
    </source>
</reference>
<gene>
    <name evidence="2" type="ORF">QNI16_06120</name>
</gene>
<keyword evidence="1" id="KW-1133">Transmembrane helix</keyword>
<name>A0AAE3QNQ6_9BACT</name>
<evidence type="ECO:0000313" key="2">
    <source>
        <dbReference type="EMBL" id="MDJ1480054.1"/>
    </source>
</evidence>
<organism evidence="2 3">
    <name type="scientific">Xanthocytophaga flava</name>
    <dbReference type="NCBI Taxonomy" id="3048013"/>
    <lineage>
        <taxon>Bacteria</taxon>
        <taxon>Pseudomonadati</taxon>
        <taxon>Bacteroidota</taxon>
        <taxon>Cytophagia</taxon>
        <taxon>Cytophagales</taxon>
        <taxon>Rhodocytophagaceae</taxon>
        <taxon>Xanthocytophaga</taxon>
    </lineage>
</organism>
<feature type="transmembrane region" description="Helical" evidence="1">
    <location>
        <begin position="14"/>
        <end position="40"/>
    </location>
</feature>
<dbReference type="AlphaFoldDB" id="A0AAE3QNQ6"/>
<accession>A0AAE3QNQ6</accession>
<dbReference type="Proteomes" id="UP001241110">
    <property type="component" value="Unassembled WGS sequence"/>
</dbReference>
<dbReference type="EMBL" id="JASJOS010000002">
    <property type="protein sequence ID" value="MDJ1480054.1"/>
    <property type="molecule type" value="Genomic_DNA"/>
</dbReference>
<feature type="transmembrane region" description="Helical" evidence="1">
    <location>
        <begin position="66"/>
        <end position="83"/>
    </location>
</feature>
<comment type="caution">
    <text evidence="2">The sequence shown here is derived from an EMBL/GenBank/DDBJ whole genome shotgun (WGS) entry which is preliminary data.</text>
</comment>
<keyword evidence="1" id="KW-0472">Membrane</keyword>
<sequence length="132" mass="15729">MESTKSVSEMWDRALYIVCNVILLCMSLIPVNSLIMFITWKDIFGIQEMEYWLLNIFREYHLQEKYGFLLYFSFSLVLFIYIIDYDAKYQNWNTYKGIFFIVYAIAILSQIPTLLLYLFSLVTGNFSINSNN</sequence>